<sequence length="94" mass="10325">MVITGGAVFLCATMKSCCEAEIFCRLIVTGHLGDARAVVCPGFVNHANERYATMRMKMTSENGSPFPSYGLFWRGVRLVTETRFGSAIGTVKLW</sequence>
<proteinExistence type="predicted"/>
<dbReference type="AlphaFoldDB" id="A0A2M4C9L5"/>
<organism evidence="1">
    <name type="scientific">Anopheles marajoara</name>
    <dbReference type="NCBI Taxonomy" id="58244"/>
    <lineage>
        <taxon>Eukaryota</taxon>
        <taxon>Metazoa</taxon>
        <taxon>Ecdysozoa</taxon>
        <taxon>Arthropoda</taxon>
        <taxon>Hexapoda</taxon>
        <taxon>Insecta</taxon>
        <taxon>Pterygota</taxon>
        <taxon>Neoptera</taxon>
        <taxon>Endopterygota</taxon>
        <taxon>Diptera</taxon>
        <taxon>Nematocera</taxon>
        <taxon>Culicoidea</taxon>
        <taxon>Culicidae</taxon>
        <taxon>Anophelinae</taxon>
        <taxon>Anopheles</taxon>
    </lineage>
</organism>
<name>A0A2M4C9L5_9DIPT</name>
<accession>A0A2M4C9L5</accession>
<reference evidence="1" key="1">
    <citation type="submission" date="2018-01" db="EMBL/GenBank/DDBJ databases">
        <title>An insight into the sialome of Amazonian anophelines.</title>
        <authorList>
            <person name="Ribeiro J.M."/>
            <person name="Scarpassa V."/>
            <person name="Calvo E."/>
        </authorList>
    </citation>
    <scope>NUCLEOTIDE SEQUENCE</scope>
    <source>
        <tissue evidence="1">Salivary glands</tissue>
    </source>
</reference>
<evidence type="ECO:0000313" key="1">
    <source>
        <dbReference type="EMBL" id="MBW61949.1"/>
    </source>
</evidence>
<protein>
    <submittedName>
        <fullName evidence="1">Putative secreted protein</fullName>
    </submittedName>
</protein>
<dbReference type="EMBL" id="GGFJ01012808">
    <property type="protein sequence ID" value="MBW61949.1"/>
    <property type="molecule type" value="Transcribed_RNA"/>
</dbReference>